<dbReference type="InterPro" id="IPR016059">
    <property type="entry name" value="DNA_ligase_ATP-dep_CS"/>
</dbReference>
<dbReference type="EMBL" id="JAGFBM010000003">
    <property type="protein sequence ID" value="MBO3084760.1"/>
    <property type="molecule type" value="Genomic_DNA"/>
</dbReference>
<dbReference type="PANTHER" id="PTHR45674:SF4">
    <property type="entry name" value="DNA LIGASE 1"/>
    <property type="match status" value="1"/>
</dbReference>
<dbReference type="EC" id="6.5.1.1" evidence="2"/>
<accession>A0ABS3SG85</accession>
<evidence type="ECO:0000259" key="5">
    <source>
        <dbReference type="PROSITE" id="PS50160"/>
    </source>
</evidence>
<evidence type="ECO:0000256" key="4">
    <source>
        <dbReference type="ARBA" id="ARBA00034003"/>
    </source>
</evidence>
<evidence type="ECO:0000256" key="1">
    <source>
        <dbReference type="ARBA" id="ARBA00007572"/>
    </source>
</evidence>
<dbReference type="Proteomes" id="UP000678317">
    <property type="component" value="Unassembled WGS sequence"/>
</dbReference>
<evidence type="ECO:0000256" key="3">
    <source>
        <dbReference type="ARBA" id="ARBA00022598"/>
    </source>
</evidence>
<organism evidence="6 7">
    <name type="scientific">Cellulomonas fengjieae</name>
    <dbReference type="NCBI Taxonomy" id="2819978"/>
    <lineage>
        <taxon>Bacteria</taxon>
        <taxon>Bacillati</taxon>
        <taxon>Actinomycetota</taxon>
        <taxon>Actinomycetes</taxon>
        <taxon>Micrococcales</taxon>
        <taxon>Cellulomonadaceae</taxon>
        <taxon>Cellulomonas</taxon>
    </lineage>
</organism>
<name>A0ABS3SG85_9CELL</name>
<evidence type="ECO:0000256" key="2">
    <source>
        <dbReference type="ARBA" id="ARBA00012727"/>
    </source>
</evidence>
<comment type="similarity">
    <text evidence="1">Belongs to the ATP-dependent DNA ligase family.</text>
</comment>
<dbReference type="Gene3D" id="2.40.50.140">
    <property type="entry name" value="Nucleic acid-binding proteins"/>
    <property type="match status" value="1"/>
</dbReference>
<dbReference type="PROSITE" id="PS00697">
    <property type="entry name" value="DNA_LIGASE_A1"/>
    <property type="match status" value="1"/>
</dbReference>
<dbReference type="InterPro" id="IPR050191">
    <property type="entry name" value="ATP-dep_DNA_ligase"/>
</dbReference>
<dbReference type="CDD" id="cd07905">
    <property type="entry name" value="Adenylation_DNA_ligase_LigC"/>
    <property type="match status" value="1"/>
</dbReference>
<keyword evidence="3 6" id="KW-0436">Ligase</keyword>
<dbReference type="SUPFAM" id="SSF56091">
    <property type="entry name" value="DNA ligase/mRNA capping enzyme, catalytic domain"/>
    <property type="match status" value="1"/>
</dbReference>
<dbReference type="GO" id="GO:0003910">
    <property type="term" value="F:DNA ligase (ATP) activity"/>
    <property type="evidence" value="ECO:0007669"/>
    <property type="project" value="UniProtKB-EC"/>
</dbReference>
<dbReference type="InterPro" id="IPR012309">
    <property type="entry name" value="DNA_ligase_ATP-dep_C"/>
</dbReference>
<dbReference type="CDD" id="cd07970">
    <property type="entry name" value="OBF_DNA_ligase_LigC"/>
    <property type="match status" value="1"/>
</dbReference>
<evidence type="ECO:0000313" key="7">
    <source>
        <dbReference type="Proteomes" id="UP000678317"/>
    </source>
</evidence>
<dbReference type="InterPro" id="IPR012310">
    <property type="entry name" value="DNA_ligase_ATP-dep_cent"/>
</dbReference>
<sequence length="350" mass="38211">MTLPVMPPVDPMLSKSAATIPPGKLYEPKWDGFRAIVFRDGDSVEIGSRNTKPMQRYFPEIVEACLAYLPDRCVVDGEIIVPSSSGGLDFDALLQRVHPAESRVRLLSVETPALLVLFDVLALGDDDLMGLPFSSRREVLASLVKPGGPISITAQTDSLDVAEQWFSQFEGAGLDGVVAKDPAGLYEPGKRTMQKIKHERTADCVVAGYRPHKSGDDAVGSLLLGLYDDDGVLASVGVAASFPMARRRSLVTELAPLVVPLEGHPWDYSASGRTPREAAGSRWSAGKDLSFVPLAPTRVVEVAYDHMEGDRFRHTAQFRRWRPDRDPSSCTYAQLEEPVSYSLSDVLATR</sequence>
<protein>
    <recommendedName>
        <fullName evidence="2">DNA ligase (ATP)</fullName>
        <ecNumber evidence="2">6.5.1.1</ecNumber>
    </recommendedName>
</protein>
<dbReference type="InterPro" id="IPR012340">
    <property type="entry name" value="NA-bd_OB-fold"/>
</dbReference>
<dbReference type="Pfam" id="PF04679">
    <property type="entry name" value="DNA_ligase_A_C"/>
    <property type="match status" value="1"/>
</dbReference>
<dbReference type="RefSeq" id="WP_208289421.1">
    <property type="nucleotide sequence ID" value="NZ_CP074404.1"/>
</dbReference>
<feature type="domain" description="ATP-dependent DNA ligase family profile" evidence="5">
    <location>
        <begin position="106"/>
        <end position="248"/>
    </location>
</feature>
<gene>
    <name evidence="6" type="ORF">J4035_08925</name>
</gene>
<dbReference type="InterPro" id="IPR044117">
    <property type="entry name" value="OBF_LigC-like"/>
</dbReference>
<comment type="caution">
    <text evidence="6">The sequence shown here is derived from an EMBL/GenBank/DDBJ whole genome shotgun (WGS) entry which is preliminary data.</text>
</comment>
<dbReference type="Gene3D" id="3.30.470.30">
    <property type="entry name" value="DNA ligase/mRNA capping enzyme"/>
    <property type="match status" value="1"/>
</dbReference>
<comment type="catalytic activity">
    <reaction evidence="4">
        <text>ATP + (deoxyribonucleotide)n-3'-hydroxyl + 5'-phospho-(deoxyribonucleotide)m = (deoxyribonucleotide)n+m + AMP + diphosphate.</text>
        <dbReference type="EC" id="6.5.1.1"/>
    </reaction>
</comment>
<dbReference type="PROSITE" id="PS50160">
    <property type="entry name" value="DNA_LIGASE_A3"/>
    <property type="match status" value="1"/>
</dbReference>
<reference evidence="6 7" key="1">
    <citation type="submission" date="2021-03" db="EMBL/GenBank/DDBJ databases">
        <title>novel species in genus Cellulomonas.</title>
        <authorList>
            <person name="Zhang G."/>
        </authorList>
    </citation>
    <scope>NUCLEOTIDE SEQUENCE [LARGE SCALE GENOMIC DNA]</scope>
    <source>
        <strain evidence="7">zg-ZUI188</strain>
    </source>
</reference>
<dbReference type="PANTHER" id="PTHR45674">
    <property type="entry name" value="DNA LIGASE 1/3 FAMILY MEMBER"/>
    <property type="match status" value="1"/>
</dbReference>
<dbReference type="SUPFAM" id="SSF50249">
    <property type="entry name" value="Nucleic acid-binding proteins"/>
    <property type="match status" value="1"/>
</dbReference>
<dbReference type="NCBIfam" id="NF006078">
    <property type="entry name" value="PRK08224.1"/>
    <property type="match status" value="1"/>
</dbReference>
<proteinExistence type="inferred from homology"/>
<dbReference type="InterPro" id="IPR044119">
    <property type="entry name" value="Adenylation_LigC-like"/>
</dbReference>
<evidence type="ECO:0000313" key="6">
    <source>
        <dbReference type="EMBL" id="MBO3084760.1"/>
    </source>
</evidence>
<keyword evidence="7" id="KW-1185">Reference proteome</keyword>
<dbReference type="Pfam" id="PF01068">
    <property type="entry name" value="DNA_ligase_A_M"/>
    <property type="match status" value="1"/>
</dbReference>